<feature type="region of interest" description="Disordered" evidence="1">
    <location>
        <begin position="69"/>
        <end position="103"/>
    </location>
</feature>
<dbReference type="AlphaFoldDB" id="A0A8H7NL85"/>
<dbReference type="EMBL" id="JADCTT010000002">
    <property type="protein sequence ID" value="KAF9758146.1"/>
    <property type="molecule type" value="Genomic_DNA"/>
</dbReference>
<name>A0A8H7NL85_BIOOC</name>
<evidence type="ECO:0000313" key="2">
    <source>
        <dbReference type="EMBL" id="KAF9758146.1"/>
    </source>
</evidence>
<evidence type="ECO:0000313" key="3">
    <source>
        <dbReference type="Proteomes" id="UP000616885"/>
    </source>
</evidence>
<reference evidence="2" key="1">
    <citation type="submission" date="2020-10" db="EMBL/GenBank/DDBJ databases">
        <title>High-Quality Genome Resource of Clonostachys rosea strain S41 by Oxford Nanopore Long-Read Sequencing.</title>
        <authorList>
            <person name="Wang H."/>
        </authorList>
    </citation>
    <scope>NUCLEOTIDE SEQUENCE</scope>
    <source>
        <strain evidence="2">S41</strain>
    </source>
</reference>
<comment type="caution">
    <text evidence="2">The sequence shown here is derived from an EMBL/GenBank/DDBJ whole genome shotgun (WGS) entry which is preliminary data.</text>
</comment>
<evidence type="ECO:0000256" key="1">
    <source>
        <dbReference type="SAM" id="MobiDB-lite"/>
    </source>
</evidence>
<protein>
    <submittedName>
        <fullName evidence="2">Uncharacterized protein</fullName>
    </submittedName>
</protein>
<feature type="compositionally biased region" description="Polar residues" evidence="1">
    <location>
        <begin position="69"/>
        <end position="80"/>
    </location>
</feature>
<organism evidence="2 3">
    <name type="scientific">Bionectria ochroleuca</name>
    <name type="common">Gliocladium roseum</name>
    <dbReference type="NCBI Taxonomy" id="29856"/>
    <lineage>
        <taxon>Eukaryota</taxon>
        <taxon>Fungi</taxon>
        <taxon>Dikarya</taxon>
        <taxon>Ascomycota</taxon>
        <taxon>Pezizomycotina</taxon>
        <taxon>Sordariomycetes</taxon>
        <taxon>Hypocreomycetidae</taxon>
        <taxon>Hypocreales</taxon>
        <taxon>Bionectriaceae</taxon>
        <taxon>Clonostachys</taxon>
    </lineage>
</organism>
<dbReference type="Proteomes" id="UP000616885">
    <property type="component" value="Unassembled WGS sequence"/>
</dbReference>
<sequence>MFPPVHDAVLTNNPDFANLYNKLTKVILNPDGSTKEDPSAKEREHVQEELKAYRLKAAKQHLITRTIATLSPPEQSSTANRRIARPSGRPQAQAQPQQAPKPSLPEPLLDLLLILPPLLNPAEPLLQDSLSLLLSSPPLSDLETLLPDLTNLIASALRSSALDLARIAHPSTNPSYLHRHVASLSQTLTTLTTLSDASTASLHNARILTLTALTALLHDYTTALGLLLRVLEAKHGVVARSLELRASSAVLQAQRSELNAETARWALRREIYTPETISALRNYASHLRDAKVRAEERLRGLAAELGEYGVGVDGGEGKEKTMKEMARVYRDMMRQVADAEGDLDRLERA</sequence>
<proteinExistence type="predicted"/>
<gene>
    <name evidence="2" type="ORF">IM811_009090</name>
</gene>
<accession>A0A8H7NL85</accession>
<feature type="compositionally biased region" description="Low complexity" evidence="1">
    <location>
        <begin position="90"/>
        <end position="103"/>
    </location>
</feature>